<feature type="transmembrane region" description="Helical" evidence="2">
    <location>
        <begin position="40"/>
        <end position="58"/>
    </location>
</feature>
<keyword evidence="2" id="KW-1133">Transmembrane helix</keyword>
<dbReference type="GO" id="GO:0005506">
    <property type="term" value="F:iron ion binding"/>
    <property type="evidence" value="ECO:0007669"/>
    <property type="project" value="InterPro"/>
</dbReference>
<dbReference type="EnsemblFungi" id="MAPG_01157T0">
    <property type="protein sequence ID" value="MAPG_01157T0"/>
    <property type="gene ID" value="MAPG_01157"/>
</dbReference>
<dbReference type="STRING" id="644358.A0A0C4DMY9"/>
<dbReference type="GO" id="GO:0016705">
    <property type="term" value="F:oxidoreductase activity, acting on paired donors, with incorporation or reduction of molecular oxygen"/>
    <property type="evidence" value="ECO:0007669"/>
    <property type="project" value="InterPro"/>
</dbReference>
<evidence type="ECO:0000256" key="2">
    <source>
        <dbReference type="SAM" id="Phobius"/>
    </source>
</evidence>
<dbReference type="Gene3D" id="1.10.630.10">
    <property type="entry name" value="Cytochrome P450"/>
    <property type="match status" value="1"/>
</dbReference>
<dbReference type="OrthoDB" id="1470350at2759"/>
<dbReference type="EMBL" id="GL876966">
    <property type="protein sequence ID" value="KLU82080.1"/>
    <property type="molecule type" value="Genomic_DNA"/>
</dbReference>
<feature type="transmembrane region" description="Helical" evidence="2">
    <location>
        <begin position="12"/>
        <end position="28"/>
    </location>
</feature>
<dbReference type="AlphaFoldDB" id="A0A0C4DMY9"/>
<keyword evidence="5" id="KW-1185">Reference proteome</keyword>
<dbReference type="GO" id="GO:0004497">
    <property type="term" value="F:monooxygenase activity"/>
    <property type="evidence" value="ECO:0007669"/>
    <property type="project" value="InterPro"/>
</dbReference>
<dbReference type="Proteomes" id="UP000011715">
    <property type="component" value="Unassembled WGS sequence"/>
</dbReference>
<dbReference type="eggNOG" id="KOG0157">
    <property type="taxonomic scope" value="Eukaryota"/>
</dbReference>
<keyword evidence="2" id="KW-0812">Transmembrane</keyword>
<name>A0A0C4DMY9_MAGP6</name>
<gene>
    <name evidence="3" type="ORF">MAPG_01157</name>
</gene>
<evidence type="ECO:0000256" key="1">
    <source>
        <dbReference type="SAM" id="MobiDB-lite"/>
    </source>
</evidence>
<evidence type="ECO:0000313" key="5">
    <source>
        <dbReference type="Proteomes" id="UP000011715"/>
    </source>
</evidence>
<organism evidence="4 5">
    <name type="scientific">Magnaporthiopsis poae (strain ATCC 64411 / 73-15)</name>
    <name type="common">Kentucky bluegrass fungus</name>
    <name type="synonym">Magnaporthe poae</name>
    <dbReference type="NCBI Taxonomy" id="644358"/>
    <lineage>
        <taxon>Eukaryota</taxon>
        <taxon>Fungi</taxon>
        <taxon>Dikarya</taxon>
        <taxon>Ascomycota</taxon>
        <taxon>Pezizomycotina</taxon>
        <taxon>Sordariomycetes</taxon>
        <taxon>Sordariomycetidae</taxon>
        <taxon>Magnaporthales</taxon>
        <taxon>Magnaporthaceae</taxon>
        <taxon>Magnaporthiopsis</taxon>
    </lineage>
</organism>
<dbReference type="EMBL" id="ADBL01000272">
    <property type="status" value="NOT_ANNOTATED_CDS"/>
    <property type="molecule type" value="Genomic_DNA"/>
</dbReference>
<reference evidence="4" key="5">
    <citation type="submission" date="2015-06" db="UniProtKB">
        <authorList>
            <consortium name="EnsemblFungi"/>
        </authorList>
    </citation>
    <scope>IDENTIFICATION</scope>
    <source>
        <strain evidence="4">ATCC 64411</strain>
    </source>
</reference>
<dbReference type="GO" id="GO:0020037">
    <property type="term" value="F:heme binding"/>
    <property type="evidence" value="ECO:0007669"/>
    <property type="project" value="InterPro"/>
</dbReference>
<evidence type="ECO:0000313" key="4">
    <source>
        <dbReference type="EnsemblFungi" id="MAPG_01157T0"/>
    </source>
</evidence>
<dbReference type="SUPFAM" id="SSF48264">
    <property type="entry name" value="Cytochrome P450"/>
    <property type="match status" value="1"/>
</dbReference>
<keyword evidence="2" id="KW-0472">Membrane</keyword>
<sequence>MLATAIKRNWRPWRPASLVFVGVVAYAVTWRRGEWSKSAFLTTFSGAWLLTFAAWSVWMNQLYPKLFSPLRHLPGPKDNSFFNGQQARISKEPTGAPMVDWFNSIPNDGLIRYLSILNLERLAPTSAKALQEILVTKNYDFEKPSDFRHTIGRILGVGILLAEGDEHKGQRRALNPAFAFRHIKDLPVSVVVARLLVVMRKGGRRAEEGLQAAAGGNDVSEAERAAAAVAAVRRGWAGRGRREERGLESGGRGGSAVRRVAGERRGQKHGGKLFARCARSGEGCIVRAL</sequence>
<dbReference type="EMBL" id="ADBL01000273">
    <property type="status" value="NOT_ANNOTATED_CDS"/>
    <property type="molecule type" value="Genomic_DNA"/>
</dbReference>
<feature type="region of interest" description="Disordered" evidence="1">
    <location>
        <begin position="241"/>
        <end position="264"/>
    </location>
</feature>
<reference evidence="3" key="3">
    <citation type="submission" date="2011-03" db="EMBL/GenBank/DDBJ databases">
        <title>Annotation of Magnaporthe poae ATCC 64411.</title>
        <authorList>
            <person name="Ma L.-J."/>
            <person name="Dead R."/>
            <person name="Young S.K."/>
            <person name="Zeng Q."/>
            <person name="Gargeya S."/>
            <person name="Fitzgerald M."/>
            <person name="Haas B."/>
            <person name="Abouelleil A."/>
            <person name="Alvarado L."/>
            <person name="Arachchi H.M."/>
            <person name="Berlin A."/>
            <person name="Brown A."/>
            <person name="Chapman S.B."/>
            <person name="Chen Z."/>
            <person name="Dunbar C."/>
            <person name="Freedman E."/>
            <person name="Gearin G."/>
            <person name="Gellesch M."/>
            <person name="Goldberg J."/>
            <person name="Griggs A."/>
            <person name="Gujja S."/>
            <person name="Heiman D."/>
            <person name="Howarth C."/>
            <person name="Larson L."/>
            <person name="Lui A."/>
            <person name="MacDonald P.J.P."/>
            <person name="Mehta T."/>
            <person name="Montmayeur A."/>
            <person name="Murphy C."/>
            <person name="Neiman D."/>
            <person name="Pearson M."/>
            <person name="Priest M."/>
            <person name="Roberts A."/>
            <person name="Saif S."/>
            <person name="Shea T."/>
            <person name="Shenoy N."/>
            <person name="Sisk P."/>
            <person name="Stolte C."/>
            <person name="Sykes S."/>
            <person name="Yandava C."/>
            <person name="Wortman J."/>
            <person name="Nusbaum C."/>
            <person name="Birren B."/>
        </authorList>
    </citation>
    <scope>NUCLEOTIDE SEQUENCE</scope>
    <source>
        <strain evidence="3">ATCC 64411</strain>
    </source>
</reference>
<reference evidence="3" key="2">
    <citation type="submission" date="2010-05" db="EMBL/GenBank/DDBJ databases">
        <title>The Genome Sequence of Magnaporthe poae strain ATCC 64411.</title>
        <authorList>
            <consortium name="The Broad Institute Genome Sequencing Platform"/>
            <consortium name="Broad Institute Genome Sequencing Center for Infectious Disease"/>
            <person name="Ma L.-J."/>
            <person name="Dead R."/>
            <person name="Young S."/>
            <person name="Zeng Q."/>
            <person name="Koehrsen M."/>
            <person name="Alvarado L."/>
            <person name="Berlin A."/>
            <person name="Chapman S.B."/>
            <person name="Chen Z."/>
            <person name="Freedman E."/>
            <person name="Gellesch M."/>
            <person name="Goldberg J."/>
            <person name="Griggs A."/>
            <person name="Gujja S."/>
            <person name="Heilman E.R."/>
            <person name="Heiman D."/>
            <person name="Hepburn T."/>
            <person name="Howarth C."/>
            <person name="Jen D."/>
            <person name="Larson L."/>
            <person name="Mehta T."/>
            <person name="Neiman D."/>
            <person name="Pearson M."/>
            <person name="Roberts A."/>
            <person name="Saif S."/>
            <person name="Shea T."/>
            <person name="Shenoy N."/>
            <person name="Sisk P."/>
            <person name="Stolte C."/>
            <person name="Sykes S."/>
            <person name="Walk T."/>
            <person name="White J."/>
            <person name="Yandava C."/>
            <person name="Haas B."/>
            <person name="Nusbaum C."/>
            <person name="Birren B."/>
        </authorList>
    </citation>
    <scope>NUCLEOTIDE SEQUENCE</scope>
    <source>
        <strain evidence="3">ATCC 64411</strain>
    </source>
</reference>
<reference evidence="4" key="4">
    <citation type="journal article" date="2015" name="G3 (Bethesda)">
        <title>Genome sequences of three phytopathogenic species of the Magnaporthaceae family of fungi.</title>
        <authorList>
            <person name="Okagaki L.H."/>
            <person name="Nunes C.C."/>
            <person name="Sailsbery J."/>
            <person name="Clay B."/>
            <person name="Brown D."/>
            <person name="John T."/>
            <person name="Oh Y."/>
            <person name="Young N."/>
            <person name="Fitzgerald M."/>
            <person name="Haas B.J."/>
            <person name="Zeng Q."/>
            <person name="Young S."/>
            <person name="Adiconis X."/>
            <person name="Fan L."/>
            <person name="Levin J.Z."/>
            <person name="Mitchell T.K."/>
            <person name="Okubara P.A."/>
            <person name="Farman M.L."/>
            <person name="Kohn L.M."/>
            <person name="Birren B."/>
            <person name="Ma L.-J."/>
            <person name="Dean R.A."/>
        </authorList>
    </citation>
    <scope>NUCLEOTIDE SEQUENCE</scope>
    <source>
        <strain evidence="4">ATCC 64411 / 73-15</strain>
    </source>
</reference>
<protein>
    <submittedName>
        <fullName evidence="3">Cytochrome P450 97B3</fullName>
    </submittedName>
</protein>
<reference evidence="5" key="1">
    <citation type="submission" date="2010-05" db="EMBL/GenBank/DDBJ databases">
        <title>The genome sequence of Magnaporthe poae strain ATCC 64411.</title>
        <authorList>
            <person name="Ma L.-J."/>
            <person name="Dead R."/>
            <person name="Young S."/>
            <person name="Zeng Q."/>
            <person name="Koehrsen M."/>
            <person name="Alvarado L."/>
            <person name="Berlin A."/>
            <person name="Chapman S.B."/>
            <person name="Chen Z."/>
            <person name="Freedman E."/>
            <person name="Gellesch M."/>
            <person name="Goldberg J."/>
            <person name="Griggs A."/>
            <person name="Gujja S."/>
            <person name="Heilman E.R."/>
            <person name="Heiman D."/>
            <person name="Hepburn T."/>
            <person name="Howarth C."/>
            <person name="Jen D."/>
            <person name="Larson L."/>
            <person name="Mehta T."/>
            <person name="Neiman D."/>
            <person name="Pearson M."/>
            <person name="Roberts A."/>
            <person name="Saif S."/>
            <person name="Shea T."/>
            <person name="Shenoy N."/>
            <person name="Sisk P."/>
            <person name="Stolte C."/>
            <person name="Sykes S."/>
            <person name="Walk T."/>
            <person name="White J."/>
            <person name="Yandava C."/>
            <person name="Haas B."/>
            <person name="Nusbaum C."/>
            <person name="Birren B."/>
        </authorList>
    </citation>
    <scope>NUCLEOTIDE SEQUENCE [LARGE SCALE GENOMIC DNA]</scope>
    <source>
        <strain evidence="5">ATCC 64411 / 73-15</strain>
    </source>
</reference>
<dbReference type="VEuPathDB" id="FungiDB:MAPG_01157"/>
<dbReference type="InterPro" id="IPR036396">
    <property type="entry name" value="Cyt_P450_sf"/>
</dbReference>
<proteinExistence type="predicted"/>
<evidence type="ECO:0000313" key="3">
    <source>
        <dbReference type="EMBL" id="KLU82080.1"/>
    </source>
</evidence>
<accession>A0A0C4DMY9</accession>